<dbReference type="EMBL" id="LZZM01000035">
    <property type="protein sequence ID" value="OOM81999.1"/>
    <property type="molecule type" value="Genomic_DNA"/>
</dbReference>
<organism evidence="1 2">
    <name type="scientific">Clostridium puniceum</name>
    <dbReference type="NCBI Taxonomy" id="29367"/>
    <lineage>
        <taxon>Bacteria</taxon>
        <taxon>Bacillati</taxon>
        <taxon>Bacillota</taxon>
        <taxon>Clostridia</taxon>
        <taxon>Eubacteriales</taxon>
        <taxon>Clostridiaceae</taxon>
        <taxon>Clostridium</taxon>
    </lineage>
</organism>
<dbReference type="STRING" id="29367.CLPUN_06440"/>
<reference evidence="1 2" key="1">
    <citation type="submission" date="2016-05" db="EMBL/GenBank/DDBJ databases">
        <title>Microbial solvent formation.</title>
        <authorList>
            <person name="Poehlein A."/>
            <person name="Montoya Solano J.D."/>
            <person name="Flitsch S."/>
            <person name="Krabben P."/>
            <person name="Duerre P."/>
            <person name="Daniel R."/>
        </authorList>
    </citation>
    <scope>NUCLEOTIDE SEQUENCE [LARGE SCALE GENOMIC DNA]</scope>
    <source>
        <strain evidence="1 2">DSM 2619</strain>
    </source>
</reference>
<name>A0A1S8TWK0_9CLOT</name>
<dbReference type="RefSeq" id="WP_242954028.1">
    <property type="nucleotide sequence ID" value="NZ_LZZM01000035.1"/>
</dbReference>
<dbReference type="AlphaFoldDB" id="A0A1S8TWK0"/>
<comment type="caution">
    <text evidence="1">The sequence shown here is derived from an EMBL/GenBank/DDBJ whole genome shotgun (WGS) entry which is preliminary data.</text>
</comment>
<accession>A0A1S8TWK0</accession>
<dbReference type="Proteomes" id="UP000190890">
    <property type="component" value="Unassembled WGS sequence"/>
</dbReference>
<keyword evidence="2" id="KW-1185">Reference proteome</keyword>
<evidence type="ECO:0000313" key="2">
    <source>
        <dbReference type="Proteomes" id="UP000190890"/>
    </source>
</evidence>
<proteinExistence type="predicted"/>
<evidence type="ECO:0000313" key="1">
    <source>
        <dbReference type="EMBL" id="OOM81999.1"/>
    </source>
</evidence>
<sequence>MPGINTILSRTTGNSSKILYDFVEKFEHFENIKCRSEERFIKEYSAWSKKQGYRNGAIKALKIYELAQNSITTRSVNSSTQIALKHCIKN</sequence>
<protein>
    <submittedName>
        <fullName evidence="1">Uncharacterized protein</fullName>
    </submittedName>
</protein>
<gene>
    <name evidence="1" type="ORF">CLPUN_06440</name>
</gene>